<dbReference type="EMBL" id="SAWY01000027">
    <property type="protein sequence ID" value="TPH13871.1"/>
    <property type="molecule type" value="Genomic_DNA"/>
</dbReference>
<protein>
    <submittedName>
        <fullName evidence="6">Isoprenylcysteine carboxylmethyltransferase family protein</fullName>
    </submittedName>
</protein>
<comment type="caution">
    <text evidence="6">The sequence shown here is derived from an EMBL/GenBank/DDBJ whole genome shotgun (WGS) entry which is preliminary data.</text>
</comment>
<dbReference type="InterPro" id="IPR007318">
    <property type="entry name" value="Phopholipid_MeTrfase"/>
</dbReference>
<accession>A0A502KV27</accession>
<dbReference type="PANTHER" id="PTHR12714">
    <property type="entry name" value="PROTEIN-S ISOPRENYLCYSTEINE O-METHYLTRANSFERASE"/>
    <property type="match status" value="1"/>
</dbReference>
<feature type="transmembrane region" description="Helical" evidence="5">
    <location>
        <begin position="37"/>
        <end position="59"/>
    </location>
</feature>
<keyword evidence="4 5" id="KW-0472">Membrane</keyword>
<dbReference type="GO" id="GO:0032259">
    <property type="term" value="P:methylation"/>
    <property type="evidence" value="ECO:0007669"/>
    <property type="project" value="UniProtKB-KW"/>
</dbReference>
<evidence type="ECO:0000256" key="4">
    <source>
        <dbReference type="ARBA" id="ARBA00023136"/>
    </source>
</evidence>
<evidence type="ECO:0000256" key="1">
    <source>
        <dbReference type="ARBA" id="ARBA00004127"/>
    </source>
</evidence>
<keyword evidence="2 5" id="KW-0812">Transmembrane</keyword>
<organism evidence="6 7">
    <name type="scientific">Litorilituus lipolyticus</name>
    <dbReference type="NCBI Taxonomy" id="2491017"/>
    <lineage>
        <taxon>Bacteria</taxon>
        <taxon>Pseudomonadati</taxon>
        <taxon>Pseudomonadota</taxon>
        <taxon>Gammaproteobacteria</taxon>
        <taxon>Alteromonadales</taxon>
        <taxon>Colwelliaceae</taxon>
        <taxon>Litorilituus</taxon>
    </lineage>
</organism>
<evidence type="ECO:0000313" key="7">
    <source>
        <dbReference type="Proteomes" id="UP000315303"/>
    </source>
</evidence>
<dbReference type="AlphaFoldDB" id="A0A502KV27"/>
<dbReference type="Proteomes" id="UP000315303">
    <property type="component" value="Unassembled WGS sequence"/>
</dbReference>
<name>A0A502KV27_9GAMM</name>
<keyword evidence="7" id="KW-1185">Reference proteome</keyword>
<dbReference type="Gene3D" id="1.20.120.1630">
    <property type="match status" value="1"/>
</dbReference>
<sequence length="154" mass="17861">MDLKIIPIVQCIIAIILMCLSYWLLPQYSYAEQLPLLNNFYIPAILLLSAIYLAVHALLDFKKHGTTFHPHTPEKASKVVCTGVYRFSRNPMYLAMLFGLLAIALLTTNTVSIFVLPVFVLYITRFQIKPEESALKKLFGQEYEEYCQRVRRWL</sequence>
<keyword evidence="6" id="KW-0489">Methyltransferase</keyword>
<dbReference type="OrthoDB" id="9811969at2"/>
<reference evidence="6 7" key="1">
    <citation type="submission" date="2019-01" db="EMBL/GenBank/DDBJ databases">
        <title>Litorilituus lipolytica sp. nov., isolated from intertidal sand of the Yellow Sea in China.</title>
        <authorList>
            <person name="Liu A."/>
        </authorList>
    </citation>
    <scope>NUCLEOTIDE SEQUENCE [LARGE SCALE GENOMIC DNA]</scope>
    <source>
        <strain evidence="6 7">RZ04</strain>
    </source>
</reference>
<gene>
    <name evidence="6" type="ORF">EPA86_12115</name>
</gene>
<dbReference type="GO" id="GO:0008168">
    <property type="term" value="F:methyltransferase activity"/>
    <property type="evidence" value="ECO:0007669"/>
    <property type="project" value="UniProtKB-KW"/>
</dbReference>
<evidence type="ECO:0000256" key="2">
    <source>
        <dbReference type="ARBA" id="ARBA00022692"/>
    </source>
</evidence>
<dbReference type="PANTHER" id="PTHR12714:SF24">
    <property type="entry name" value="SLR1182 PROTEIN"/>
    <property type="match status" value="1"/>
</dbReference>
<proteinExistence type="predicted"/>
<feature type="transmembrane region" description="Helical" evidence="5">
    <location>
        <begin position="93"/>
        <end position="123"/>
    </location>
</feature>
<dbReference type="RefSeq" id="WP_140603972.1">
    <property type="nucleotide sequence ID" value="NZ_SAWY01000027.1"/>
</dbReference>
<comment type="subcellular location">
    <subcellularLocation>
        <location evidence="1">Endomembrane system</location>
        <topology evidence="1">Multi-pass membrane protein</topology>
    </subcellularLocation>
</comment>
<evidence type="ECO:0000256" key="5">
    <source>
        <dbReference type="SAM" id="Phobius"/>
    </source>
</evidence>
<keyword evidence="6" id="KW-0808">Transferase</keyword>
<feature type="transmembrane region" description="Helical" evidence="5">
    <location>
        <begin position="6"/>
        <end position="25"/>
    </location>
</feature>
<dbReference type="GO" id="GO:0012505">
    <property type="term" value="C:endomembrane system"/>
    <property type="evidence" value="ECO:0007669"/>
    <property type="project" value="UniProtKB-SubCell"/>
</dbReference>
<keyword evidence="3 5" id="KW-1133">Transmembrane helix</keyword>
<evidence type="ECO:0000256" key="3">
    <source>
        <dbReference type="ARBA" id="ARBA00022989"/>
    </source>
</evidence>
<dbReference type="Pfam" id="PF04191">
    <property type="entry name" value="PEMT"/>
    <property type="match status" value="1"/>
</dbReference>
<evidence type="ECO:0000313" key="6">
    <source>
        <dbReference type="EMBL" id="TPH13871.1"/>
    </source>
</evidence>